<reference evidence="6 7" key="1">
    <citation type="submission" date="2018-06" db="EMBL/GenBank/DDBJ databases">
        <authorList>
            <consortium name="Pathogen Informatics"/>
            <person name="Doyle S."/>
        </authorList>
    </citation>
    <scope>NUCLEOTIDE SEQUENCE [LARGE SCALE GENOMIC DNA]</scope>
    <source>
        <strain evidence="6 7">NCTC10821</strain>
    </source>
</reference>
<evidence type="ECO:0000256" key="2">
    <source>
        <dbReference type="ARBA" id="ARBA00007639"/>
    </source>
</evidence>
<dbReference type="Proteomes" id="UP000254978">
    <property type="component" value="Unassembled WGS sequence"/>
</dbReference>
<dbReference type="GO" id="GO:0030313">
    <property type="term" value="C:cell envelope"/>
    <property type="evidence" value="ECO:0007669"/>
    <property type="project" value="UniProtKB-SubCell"/>
</dbReference>
<name>A0A378TPW3_9MYCO</name>
<comment type="similarity">
    <text evidence="2">Belongs to the bacterial solute-binding protein 2 family.</text>
</comment>
<comment type="subcellular location">
    <subcellularLocation>
        <location evidence="1">Cell envelope</location>
    </subcellularLocation>
</comment>
<gene>
    <name evidence="6" type="primary">rbsB_7</name>
    <name evidence="6" type="ORF">NCTC10821_06183</name>
</gene>
<dbReference type="AlphaFoldDB" id="A0A378TPW3"/>
<dbReference type="CDD" id="cd20007">
    <property type="entry name" value="PBP1_ABC_sugar_binding-like"/>
    <property type="match status" value="1"/>
</dbReference>
<evidence type="ECO:0000256" key="3">
    <source>
        <dbReference type="ARBA" id="ARBA00022729"/>
    </source>
</evidence>
<feature type="chain" id="PRO_5039553814" evidence="4">
    <location>
        <begin position="19"/>
        <end position="325"/>
    </location>
</feature>
<sequence>MQRSVLSTIFVTGSIACAVVGCTSGSSQNAGAPTPEGNNVALVLGTSGSPFYEALSCGAEAEAEKLGLTLDVTAPSTFAADAQIPVVNAVTASRPAAAAVVPTDAQALIPPLEQLAASGTKLITVDQTLADPDVAETQVVTDNIAGGAMAAEEVNRLTDGTGKVLVITQPPGSTAQDQRTQGFVDALAKFSGLEYLGAQYQSNDPAKAAQIVTATLAAHPDLAAIFVTNDQGAIGTVTGLQQADAVGRVKVVAYDAATAEVNALKNGSIQALIAQNPTEQGAVAMQTLKALLDGEQVEPTVTTELVTVREGENDKADQYEYKATC</sequence>
<dbReference type="PANTHER" id="PTHR46847:SF1">
    <property type="entry name" value="D-ALLOSE-BINDING PERIPLASMIC PROTEIN-RELATED"/>
    <property type="match status" value="1"/>
</dbReference>
<dbReference type="GO" id="GO:0030246">
    <property type="term" value="F:carbohydrate binding"/>
    <property type="evidence" value="ECO:0007669"/>
    <property type="project" value="UniProtKB-ARBA"/>
</dbReference>
<dbReference type="EMBL" id="UGQT01000001">
    <property type="protein sequence ID" value="STZ62614.1"/>
    <property type="molecule type" value="Genomic_DNA"/>
</dbReference>
<protein>
    <submittedName>
        <fullName evidence="6">Monosaccharide ABC transporter substrate-binding protein, CUT2 family</fullName>
    </submittedName>
</protein>
<dbReference type="RefSeq" id="WP_115281281.1">
    <property type="nucleotide sequence ID" value="NZ_AP022600.1"/>
</dbReference>
<dbReference type="PANTHER" id="PTHR46847">
    <property type="entry name" value="D-ALLOSE-BINDING PERIPLASMIC PROTEIN-RELATED"/>
    <property type="match status" value="1"/>
</dbReference>
<dbReference type="InterPro" id="IPR025997">
    <property type="entry name" value="SBP_2_dom"/>
</dbReference>
<dbReference type="PROSITE" id="PS51257">
    <property type="entry name" value="PROKAR_LIPOPROTEIN"/>
    <property type="match status" value="1"/>
</dbReference>
<keyword evidence="7" id="KW-1185">Reference proteome</keyword>
<evidence type="ECO:0000256" key="1">
    <source>
        <dbReference type="ARBA" id="ARBA00004196"/>
    </source>
</evidence>
<dbReference type="InterPro" id="IPR028082">
    <property type="entry name" value="Peripla_BP_I"/>
</dbReference>
<feature type="domain" description="Periplasmic binding protein" evidence="5">
    <location>
        <begin position="40"/>
        <end position="296"/>
    </location>
</feature>
<dbReference type="SUPFAM" id="SSF53822">
    <property type="entry name" value="Periplasmic binding protein-like I"/>
    <property type="match status" value="1"/>
</dbReference>
<accession>A0A378TPW3</accession>
<dbReference type="OrthoDB" id="9800520at2"/>
<dbReference type="Gene3D" id="3.40.50.2300">
    <property type="match status" value="2"/>
</dbReference>
<dbReference type="Pfam" id="PF13407">
    <property type="entry name" value="Peripla_BP_4"/>
    <property type="match status" value="1"/>
</dbReference>
<evidence type="ECO:0000313" key="7">
    <source>
        <dbReference type="Proteomes" id="UP000254978"/>
    </source>
</evidence>
<proteinExistence type="inferred from homology"/>
<keyword evidence="3 4" id="KW-0732">Signal</keyword>
<feature type="signal peptide" evidence="4">
    <location>
        <begin position="1"/>
        <end position="18"/>
    </location>
</feature>
<evidence type="ECO:0000256" key="4">
    <source>
        <dbReference type="SAM" id="SignalP"/>
    </source>
</evidence>
<organism evidence="6 7">
    <name type="scientific">Mycolicibacterium tokaiense</name>
    <dbReference type="NCBI Taxonomy" id="39695"/>
    <lineage>
        <taxon>Bacteria</taxon>
        <taxon>Bacillati</taxon>
        <taxon>Actinomycetota</taxon>
        <taxon>Actinomycetes</taxon>
        <taxon>Mycobacteriales</taxon>
        <taxon>Mycobacteriaceae</taxon>
        <taxon>Mycolicibacterium</taxon>
    </lineage>
</organism>
<evidence type="ECO:0000259" key="5">
    <source>
        <dbReference type="Pfam" id="PF13407"/>
    </source>
</evidence>
<evidence type="ECO:0000313" key="6">
    <source>
        <dbReference type="EMBL" id="STZ62614.1"/>
    </source>
</evidence>